<dbReference type="Proteomes" id="UP001153069">
    <property type="component" value="Unassembled WGS sequence"/>
</dbReference>
<feature type="region of interest" description="Disordered" evidence="1">
    <location>
        <begin position="581"/>
        <end position="601"/>
    </location>
</feature>
<sequence length="719" mass="77202">MPHLHGNEATDSDTVSSVSACSKNINADQDDAECPVKAAESAANRLLSLAALAEEHGKCNVVVDVPAAARDETKEGSTVVDAAPASPPAVPPMHQHQHEEGREVPPAAPGMSPHWAMVGGHPPRFTGFFRQPGIHSVYAQGMAGAPSGVSPIPPEHSPRFMRRGAPRGGFPMWAGPPPPRPPYHPHPRAVGPSSLPPHFRRPIPPMFMARQCSANDEELERRSPAPKRVSLGYPPKSILKKPRLDPHATAVSPENCDESVEQDARPKSSLEALAESAAAISEASQRSQEESTTDEAKAAIESAAAVEKTAFSFSDDGSPKKQRIISPASSNEYPKAEYDDEMSYSVEGSLSPDHSRVMAGSPHRPYPSPGGPFRMGHMRPPMPPLRPGLHGSYVAYPHPHGMRPFPAGMPSPVHVPSMYHPRSMSARGRPAFAVIPPFYARARIESPSPSPSSFSPEQQRPKHVFEQKAASAPSPTVATSQARKSPSASVMEPAADAAGNGRRCIPLNPPVPSKYWSDAEINKEVILPDFHRLVNFPDLLIKGRNSGGGDGEGGCANGKKRCVMCGQLRVSATYVRAKKASAESASSLPEDPSSADASGSNHIIPRQNKGVCTACDVTVWVALELDAMEIKWCKGCKNFRPWCHFGDKSLATKCLRCRDRQKEKYALQKSANRRRSSASSMDESASGMEEKKAGDANDMHHCSLTVVAANGLRSLMKAV</sequence>
<feature type="region of interest" description="Disordered" evidence="1">
    <location>
        <begin position="214"/>
        <end position="297"/>
    </location>
</feature>
<evidence type="ECO:0000256" key="1">
    <source>
        <dbReference type="SAM" id="MobiDB-lite"/>
    </source>
</evidence>
<evidence type="ECO:0000313" key="3">
    <source>
        <dbReference type="Proteomes" id="UP001153069"/>
    </source>
</evidence>
<feature type="compositionally biased region" description="Low complexity" evidence="1">
    <location>
        <begin position="582"/>
        <end position="598"/>
    </location>
</feature>
<gene>
    <name evidence="2" type="ORF">SEMRO_235_G094600.1</name>
</gene>
<dbReference type="OrthoDB" id="49093at2759"/>
<reference evidence="2" key="1">
    <citation type="submission" date="2020-06" db="EMBL/GenBank/DDBJ databases">
        <authorList>
            <consortium name="Plant Systems Biology data submission"/>
        </authorList>
    </citation>
    <scope>NUCLEOTIDE SEQUENCE</scope>
    <source>
        <strain evidence="2">D6</strain>
    </source>
</reference>
<evidence type="ECO:0000313" key="2">
    <source>
        <dbReference type="EMBL" id="CAB9505541.1"/>
    </source>
</evidence>
<dbReference type="AlphaFoldDB" id="A0A9N8H8X6"/>
<organism evidence="2 3">
    <name type="scientific">Seminavis robusta</name>
    <dbReference type="NCBI Taxonomy" id="568900"/>
    <lineage>
        <taxon>Eukaryota</taxon>
        <taxon>Sar</taxon>
        <taxon>Stramenopiles</taxon>
        <taxon>Ochrophyta</taxon>
        <taxon>Bacillariophyta</taxon>
        <taxon>Bacillariophyceae</taxon>
        <taxon>Bacillariophycidae</taxon>
        <taxon>Naviculales</taxon>
        <taxon>Naviculaceae</taxon>
        <taxon>Seminavis</taxon>
    </lineage>
</organism>
<feature type="compositionally biased region" description="Low complexity" evidence="1">
    <location>
        <begin position="269"/>
        <end position="286"/>
    </location>
</feature>
<feature type="region of interest" description="Disordered" evidence="1">
    <location>
        <begin position="310"/>
        <end position="337"/>
    </location>
</feature>
<keyword evidence="3" id="KW-1185">Reference proteome</keyword>
<protein>
    <submittedName>
        <fullName evidence="2">Uncharacterized protein</fullName>
    </submittedName>
</protein>
<feature type="region of interest" description="Disordered" evidence="1">
    <location>
        <begin position="86"/>
        <end position="108"/>
    </location>
</feature>
<dbReference type="EMBL" id="CAICTM010000234">
    <property type="protein sequence ID" value="CAB9505541.1"/>
    <property type="molecule type" value="Genomic_DNA"/>
</dbReference>
<name>A0A9N8H8X6_9STRA</name>
<feature type="compositionally biased region" description="Low complexity" evidence="1">
    <location>
        <begin position="677"/>
        <end position="687"/>
    </location>
</feature>
<comment type="caution">
    <text evidence="2">The sequence shown here is derived from an EMBL/GenBank/DDBJ whole genome shotgun (WGS) entry which is preliminary data.</text>
</comment>
<feature type="compositionally biased region" description="Low complexity" evidence="1">
    <location>
        <begin position="469"/>
        <end position="482"/>
    </location>
</feature>
<feature type="region of interest" description="Disordered" evidence="1">
    <location>
        <begin position="445"/>
        <end position="503"/>
    </location>
</feature>
<feature type="region of interest" description="Disordered" evidence="1">
    <location>
        <begin position="666"/>
        <end position="694"/>
    </location>
</feature>
<accession>A0A9N8H8X6</accession>
<proteinExistence type="predicted"/>